<dbReference type="EMBL" id="MN738822">
    <property type="protein sequence ID" value="QHT37887.1"/>
    <property type="molecule type" value="Genomic_DNA"/>
</dbReference>
<name>A0A6C0F7T8_9ZZZZ</name>
<proteinExistence type="predicted"/>
<protein>
    <recommendedName>
        <fullName evidence="2">Glycylpeptide N-tetradecanoyltransferase</fullName>
    </recommendedName>
</protein>
<evidence type="ECO:0000313" key="1">
    <source>
        <dbReference type="EMBL" id="QHT37887.1"/>
    </source>
</evidence>
<sequence>MILLFIFGYIKLVYPFWNNQPVYHSYDLLRRFYKEPFIINQYTPGKTKYLDSLQVKTYNFREMNNDKRKECTNAIQCYFLNTDKIIHTIQDLDIYAILSGQSKTSYASLYCENHYIQSFNSSGSNIITNNVSFGTITSRHLNFWYVNKYNKKTCFTEMPVYFFDYLCVNRHKEQVSIFRKLLQTHEYNQRIFHPDVPVSLLKKEIQLFSGVVPFVKYNTYTYKLRNSRVQPLPKGYFIVELNKENTDKYTDFFYTNPDYCSKTELYDVMIFPDVGNIIEMINQKLLHVFCLYGNDQIYGFYFFKDAKMYYEELEGNTLHFIASIMNCLSPPVFYNGFTKCIQNILKKNESYQMLLFENLGHNTILLPMWNKKYSPIFDNQTAYYLYNMVFPESSLPNKRVFILQ</sequence>
<dbReference type="AlphaFoldDB" id="A0A6C0F7T8"/>
<accession>A0A6C0F7T8</accession>
<reference evidence="1" key="1">
    <citation type="journal article" date="2020" name="Nature">
        <title>Giant virus diversity and host interactions through global metagenomics.</title>
        <authorList>
            <person name="Schulz F."/>
            <person name="Roux S."/>
            <person name="Paez-Espino D."/>
            <person name="Jungbluth S."/>
            <person name="Walsh D.A."/>
            <person name="Denef V.J."/>
            <person name="McMahon K.D."/>
            <person name="Konstantinidis K.T."/>
            <person name="Eloe-Fadrosh E.A."/>
            <person name="Kyrpides N.C."/>
            <person name="Woyke T."/>
        </authorList>
    </citation>
    <scope>NUCLEOTIDE SEQUENCE</scope>
    <source>
        <strain evidence="1">GVMAG-S-ERX556049-19</strain>
    </source>
</reference>
<evidence type="ECO:0008006" key="2">
    <source>
        <dbReference type="Google" id="ProtNLM"/>
    </source>
</evidence>
<organism evidence="1">
    <name type="scientific">viral metagenome</name>
    <dbReference type="NCBI Taxonomy" id="1070528"/>
    <lineage>
        <taxon>unclassified sequences</taxon>
        <taxon>metagenomes</taxon>
        <taxon>organismal metagenomes</taxon>
    </lineage>
</organism>